<dbReference type="Gene3D" id="1.20.144.10">
    <property type="entry name" value="Phosphatidic acid phosphatase type 2/haloperoxidase"/>
    <property type="match status" value="1"/>
</dbReference>
<dbReference type="PANTHER" id="PTHR34599:SF1">
    <property type="entry name" value="PHOSPHATIDIC ACID PHOSPHATASE TYPE 2_HALOPEROXIDASE DOMAIN-CONTAINING PROTEIN"/>
    <property type="match status" value="1"/>
</dbReference>
<dbReference type="PANTHER" id="PTHR34599">
    <property type="entry name" value="PEROXIDASE-RELATED"/>
    <property type="match status" value="1"/>
</dbReference>
<dbReference type="InterPro" id="IPR036938">
    <property type="entry name" value="PAP2/HPO_sf"/>
</dbReference>
<dbReference type="InterPro" id="IPR016119">
    <property type="entry name" value="Br/Cl_peroxidase_C"/>
</dbReference>
<dbReference type="InterPro" id="IPR041067">
    <property type="entry name" value="VCPO_N"/>
</dbReference>
<accession>A0ABX2FGJ9</accession>
<dbReference type="EMBL" id="JAAATY010000037">
    <property type="protein sequence ID" value="NRN70353.1"/>
    <property type="molecule type" value="Genomic_DNA"/>
</dbReference>
<reference evidence="2 3" key="1">
    <citation type="submission" date="2020-01" db="EMBL/GenBank/DDBJ databases">
        <title>Kibdelosporangium persica a novel Actinomycetes from a hot desert in Iran.</title>
        <authorList>
            <person name="Safaei N."/>
            <person name="Zaburannyi N."/>
            <person name="Mueller R."/>
            <person name="Wink J."/>
        </authorList>
    </citation>
    <scope>NUCLEOTIDE SEQUENCE [LARGE SCALE GENOMIC DNA]</scope>
    <source>
        <strain evidence="2 3">4NS15</strain>
    </source>
</reference>
<dbReference type="RefSeq" id="WP_173141468.1">
    <property type="nucleotide sequence ID" value="NZ_CBCSGW010000021.1"/>
</dbReference>
<dbReference type="Gene3D" id="1.10.606.10">
    <property type="entry name" value="Vanadium-containing Chloroperoxidase, domain 2"/>
    <property type="match status" value="1"/>
</dbReference>
<dbReference type="SUPFAM" id="SSF48317">
    <property type="entry name" value="Acid phosphatase/Vanadium-dependent haloperoxidase"/>
    <property type="match status" value="1"/>
</dbReference>
<dbReference type="Proteomes" id="UP000763557">
    <property type="component" value="Unassembled WGS sequence"/>
</dbReference>
<keyword evidence="3" id="KW-1185">Reference proteome</keyword>
<feature type="domain" description="Vanadium chloroperoxidase N-terminal" evidence="1">
    <location>
        <begin position="4"/>
        <end position="158"/>
    </location>
</feature>
<sequence>MDPILYWNEVAAEADRTTHTTLPSSELGVRGGPGGARANAIVHLAMHDAYFGINTGHYEPYLGDDLPEAPPGADSAAAVASAAHAVLSALYPTQKAFFDARHAAAGLIASKADVDGHDFGRKVASKIIALRKNDPGFGDNGHSFSVAPGRHRQDPDNPGQGFYGPFYGARSACFAATTRHHLDAPPQPGSAEYEQAIKEVRAKGIAPHLMGTLPAELQSMRRTPTETGIGLWWGYEAANGIGTPTRLYNQIIRKIAVAQGNDEAQNARLFALVNAAIADSTILAWADKYEYDLWRPVLGIREHDASLGPAGVGGNELDADSDPGWLPLGAQATNVTGGRNFTPSFPAYPSGHASEGGAAFQMVRHFYGQTQCGPDNLADNLEFVSDELDGISTDVTGNVRTRVVRTFPGGCWQMMIEQGFSRVFLGVHWVFDAFAVDENGDVDLSRNIGGVKLGMDIADDLAANGLKASAAAGPVE</sequence>
<organism evidence="2 3">
    <name type="scientific">Kibdelosporangium persicum</name>
    <dbReference type="NCBI Taxonomy" id="2698649"/>
    <lineage>
        <taxon>Bacteria</taxon>
        <taxon>Bacillati</taxon>
        <taxon>Actinomycetota</taxon>
        <taxon>Actinomycetes</taxon>
        <taxon>Pseudonocardiales</taxon>
        <taxon>Pseudonocardiaceae</taxon>
        <taxon>Kibdelosporangium</taxon>
    </lineage>
</organism>
<comment type="caution">
    <text evidence="2">The sequence shown here is derived from an EMBL/GenBank/DDBJ whole genome shotgun (WGS) entry which is preliminary data.</text>
</comment>
<dbReference type="InterPro" id="IPR052559">
    <property type="entry name" value="V-haloperoxidase"/>
</dbReference>
<dbReference type="Pfam" id="PF17897">
    <property type="entry name" value="VCPO_N"/>
    <property type="match status" value="1"/>
</dbReference>
<name>A0ABX2FGJ9_9PSEU</name>
<gene>
    <name evidence="2" type="ORF">GC106_76180</name>
</gene>
<evidence type="ECO:0000259" key="1">
    <source>
        <dbReference type="Pfam" id="PF17897"/>
    </source>
</evidence>
<dbReference type="CDD" id="cd03398">
    <property type="entry name" value="PAP2_haloperoxidase"/>
    <property type="match status" value="1"/>
</dbReference>
<evidence type="ECO:0000313" key="2">
    <source>
        <dbReference type="EMBL" id="NRN70353.1"/>
    </source>
</evidence>
<evidence type="ECO:0000313" key="3">
    <source>
        <dbReference type="Proteomes" id="UP000763557"/>
    </source>
</evidence>
<protein>
    <submittedName>
        <fullName evidence="2">Vanadium chloroperoxidase</fullName>
    </submittedName>
</protein>
<proteinExistence type="predicted"/>